<evidence type="ECO:0000259" key="1">
    <source>
        <dbReference type="Pfam" id="PF13400"/>
    </source>
</evidence>
<accession>A0A1Q9ANI7</accession>
<dbReference type="SUPFAM" id="SSF53300">
    <property type="entry name" value="vWA-like"/>
    <property type="match status" value="1"/>
</dbReference>
<reference evidence="2 3" key="1">
    <citation type="submission" date="2016-09" db="EMBL/GenBank/DDBJ databases">
        <title>Rhizobium sp. nov., a novel species isolated from the rice rhizosphere.</title>
        <authorList>
            <person name="Zhao J."/>
            <person name="Zhang X."/>
        </authorList>
    </citation>
    <scope>NUCLEOTIDE SEQUENCE [LARGE SCALE GENOMIC DNA]</scope>
    <source>
        <strain evidence="2 3">MH17</strain>
    </source>
</reference>
<dbReference type="OrthoDB" id="7624353at2"/>
<dbReference type="AlphaFoldDB" id="A0A1Q9ANI7"/>
<protein>
    <recommendedName>
        <fullName evidence="1">Putative Flp pilus-assembly TadG-like N-terminal domain-containing protein</fullName>
    </recommendedName>
</protein>
<dbReference type="InterPro" id="IPR028087">
    <property type="entry name" value="Tad_N"/>
</dbReference>
<dbReference type="Gene3D" id="3.40.50.410">
    <property type="entry name" value="von Willebrand factor, type A domain"/>
    <property type="match status" value="1"/>
</dbReference>
<sequence length="417" mass="44469">MTAFMLVGMLGAVGLGVDVSQAVSIKHELQGAADAAALAVLSTQSSTAKQAMQAQDGNMAQAEADAGRVFNANAGKKTYIVTRKVSVVKQNGILTATVNFTATVPTTFSRILGQPVIEVKGKAIAQTSTAAYRDFYMLLDNTPSMGLGATNADIAKMRDLDNCVFACHVVKGGVVQPSDTYGDARAAGITTRIDMVARAAASLMDTAKQARLVPDQFRVALYTFGPDASKRGLTEISPLTDDLDSVKPKATTIDLMSVPNSSYDDDQMTDFDRRIGDVGKVMSESAKGASGTGRTADDPEKILFFVTDGVNDANKPNGCSQPLHRATRCQEPIATSVCNNLKQAGFRIAILYTTYLKMKTDDGWYEKWIQPFDPQISPALKACASPSLFFEVSPSAGIDEAMKALFFQAINTPRLVG</sequence>
<organism evidence="2 3">
    <name type="scientific">Xaviernesmea rhizosphaerae</name>
    <dbReference type="NCBI Taxonomy" id="1672749"/>
    <lineage>
        <taxon>Bacteria</taxon>
        <taxon>Pseudomonadati</taxon>
        <taxon>Pseudomonadota</taxon>
        <taxon>Alphaproteobacteria</taxon>
        <taxon>Hyphomicrobiales</taxon>
        <taxon>Rhizobiaceae</taxon>
        <taxon>Rhizobium/Agrobacterium group</taxon>
        <taxon>Xaviernesmea</taxon>
    </lineage>
</organism>
<gene>
    <name evidence="2" type="ORF">BJF92_10150</name>
</gene>
<dbReference type="InterPro" id="IPR036465">
    <property type="entry name" value="vWFA_dom_sf"/>
</dbReference>
<name>A0A1Q9ANI7_9HYPH</name>
<dbReference type="STRING" id="1672749.BJF92_10150"/>
<dbReference type="EMBL" id="MKIO01000021">
    <property type="protein sequence ID" value="OLP56896.1"/>
    <property type="molecule type" value="Genomic_DNA"/>
</dbReference>
<proteinExistence type="predicted"/>
<evidence type="ECO:0000313" key="2">
    <source>
        <dbReference type="EMBL" id="OLP56896.1"/>
    </source>
</evidence>
<feature type="domain" description="Putative Flp pilus-assembly TadG-like N-terminal" evidence="1">
    <location>
        <begin position="2"/>
        <end position="40"/>
    </location>
</feature>
<evidence type="ECO:0000313" key="3">
    <source>
        <dbReference type="Proteomes" id="UP000186143"/>
    </source>
</evidence>
<dbReference type="Proteomes" id="UP000186143">
    <property type="component" value="Unassembled WGS sequence"/>
</dbReference>
<dbReference type="Pfam" id="PF13400">
    <property type="entry name" value="Tad"/>
    <property type="match status" value="1"/>
</dbReference>
<comment type="caution">
    <text evidence="2">The sequence shown here is derived from an EMBL/GenBank/DDBJ whole genome shotgun (WGS) entry which is preliminary data.</text>
</comment>